<evidence type="ECO:0000313" key="2">
    <source>
        <dbReference type="Proteomes" id="UP001501742"/>
    </source>
</evidence>
<sequence length="178" mass="20528">MDLDDLGRRICVLGPSTSGKSTLAAAIGRACSLPVVHLDQYRHLPGTQWVERPDSEFERMHDEAVEADEWVIEGNYSRWLPGRMRRATGLVLLDASTAASIVRYFRRTLFEPDRAGSLDGTRDRVRVEMIRFLLGPARKGRVRYRHAFDEFERPKVLLPDRAALEEYYRRNGLTRRGR</sequence>
<dbReference type="PANTHER" id="PTHR37816">
    <property type="entry name" value="YALI0E33011P"/>
    <property type="match status" value="1"/>
</dbReference>
<dbReference type="Proteomes" id="UP001501742">
    <property type="component" value="Unassembled WGS sequence"/>
</dbReference>
<proteinExistence type="predicted"/>
<accession>A0ABN1ZDZ1</accession>
<evidence type="ECO:0008006" key="3">
    <source>
        <dbReference type="Google" id="ProtNLM"/>
    </source>
</evidence>
<organism evidence="1 2">
    <name type="scientific">Curtobacterium herbarum</name>
    <dbReference type="NCBI Taxonomy" id="150122"/>
    <lineage>
        <taxon>Bacteria</taxon>
        <taxon>Bacillati</taxon>
        <taxon>Actinomycetota</taxon>
        <taxon>Actinomycetes</taxon>
        <taxon>Micrococcales</taxon>
        <taxon>Microbacteriaceae</taxon>
        <taxon>Curtobacterium</taxon>
    </lineage>
</organism>
<dbReference type="InterPro" id="IPR027417">
    <property type="entry name" value="P-loop_NTPase"/>
</dbReference>
<reference evidence="1 2" key="1">
    <citation type="journal article" date="2019" name="Int. J. Syst. Evol. Microbiol.">
        <title>The Global Catalogue of Microorganisms (GCM) 10K type strain sequencing project: providing services to taxonomists for standard genome sequencing and annotation.</title>
        <authorList>
            <consortium name="The Broad Institute Genomics Platform"/>
            <consortium name="The Broad Institute Genome Sequencing Center for Infectious Disease"/>
            <person name="Wu L."/>
            <person name="Ma J."/>
        </authorList>
    </citation>
    <scope>NUCLEOTIDE SEQUENCE [LARGE SCALE GENOMIC DNA]</scope>
    <source>
        <strain evidence="1 2">JCM 12140</strain>
    </source>
</reference>
<dbReference type="RefSeq" id="WP_204607255.1">
    <property type="nucleotide sequence ID" value="NZ_BAAAJX010000011.1"/>
</dbReference>
<dbReference type="InterPro" id="IPR052922">
    <property type="entry name" value="Cytidylate_Kinase-2"/>
</dbReference>
<dbReference type="Gene3D" id="3.40.50.300">
    <property type="entry name" value="P-loop containing nucleotide triphosphate hydrolases"/>
    <property type="match status" value="1"/>
</dbReference>
<dbReference type="PANTHER" id="PTHR37816:SF2">
    <property type="entry name" value="DNA TOPOLOGY MODULATION PROTEIN FLAR-RELATED PROTEIN"/>
    <property type="match status" value="1"/>
</dbReference>
<keyword evidence="2" id="KW-1185">Reference proteome</keyword>
<comment type="caution">
    <text evidence="1">The sequence shown here is derived from an EMBL/GenBank/DDBJ whole genome shotgun (WGS) entry which is preliminary data.</text>
</comment>
<dbReference type="EMBL" id="BAAAJX010000011">
    <property type="protein sequence ID" value="GAA1493926.1"/>
    <property type="molecule type" value="Genomic_DNA"/>
</dbReference>
<dbReference type="SUPFAM" id="SSF52540">
    <property type="entry name" value="P-loop containing nucleoside triphosphate hydrolases"/>
    <property type="match status" value="1"/>
</dbReference>
<protein>
    <recommendedName>
        <fullName evidence="3">AAA family ATPase</fullName>
    </recommendedName>
</protein>
<gene>
    <name evidence="1" type="ORF">GCM10009627_22720</name>
</gene>
<name>A0ABN1ZDZ1_9MICO</name>
<evidence type="ECO:0000313" key="1">
    <source>
        <dbReference type="EMBL" id="GAA1493926.1"/>
    </source>
</evidence>